<dbReference type="Proteomes" id="UP000585474">
    <property type="component" value="Unassembled WGS sequence"/>
</dbReference>
<accession>A0A7J0FT59</accession>
<evidence type="ECO:0000313" key="3">
    <source>
        <dbReference type="Proteomes" id="UP000585474"/>
    </source>
</evidence>
<feature type="region of interest" description="Disordered" evidence="1">
    <location>
        <begin position="1"/>
        <end position="29"/>
    </location>
</feature>
<name>A0A7J0FT59_9ERIC</name>
<keyword evidence="3" id="KW-1185">Reference proteome</keyword>
<comment type="caution">
    <text evidence="2">The sequence shown here is derived from an EMBL/GenBank/DDBJ whole genome shotgun (WGS) entry which is preliminary data.</text>
</comment>
<sequence>MASKSYNGDRGSRESRGDFPLVPRPPGKKGVKLLVDAHRTIVGPCKGHGRNRPAGTTGNEGSDCLKIDLLSEVKGQHPRSANIRVRSNGATLVECSKELAVVSYKLGLTPGEKILEGLMLNLPTEQRDLMSHLEMYARLKDNV</sequence>
<reference evidence="2 3" key="1">
    <citation type="submission" date="2019-07" db="EMBL/GenBank/DDBJ databases">
        <title>De Novo Assembly of kiwifruit Actinidia rufa.</title>
        <authorList>
            <person name="Sugita-Konishi S."/>
            <person name="Sato K."/>
            <person name="Mori E."/>
            <person name="Abe Y."/>
            <person name="Kisaki G."/>
            <person name="Hamano K."/>
            <person name="Suezawa K."/>
            <person name="Otani M."/>
            <person name="Fukuda T."/>
            <person name="Manabe T."/>
            <person name="Gomi K."/>
            <person name="Tabuchi M."/>
            <person name="Akimitsu K."/>
            <person name="Kataoka I."/>
        </authorList>
    </citation>
    <scope>NUCLEOTIDE SEQUENCE [LARGE SCALE GENOMIC DNA]</scope>
    <source>
        <strain evidence="3">cv. Fuchu</strain>
    </source>
</reference>
<organism evidence="2 3">
    <name type="scientific">Actinidia rufa</name>
    <dbReference type="NCBI Taxonomy" id="165716"/>
    <lineage>
        <taxon>Eukaryota</taxon>
        <taxon>Viridiplantae</taxon>
        <taxon>Streptophyta</taxon>
        <taxon>Embryophyta</taxon>
        <taxon>Tracheophyta</taxon>
        <taxon>Spermatophyta</taxon>
        <taxon>Magnoliopsida</taxon>
        <taxon>eudicotyledons</taxon>
        <taxon>Gunneridae</taxon>
        <taxon>Pentapetalae</taxon>
        <taxon>asterids</taxon>
        <taxon>Ericales</taxon>
        <taxon>Actinidiaceae</taxon>
        <taxon>Actinidia</taxon>
    </lineage>
</organism>
<protein>
    <submittedName>
        <fullName evidence="2">Uncharacterized protein</fullName>
    </submittedName>
</protein>
<dbReference type="OrthoDB" id="1686658at2759"/>
<gene>
    <name evidence="2" type="ORF">Acr_15g0003630</name>
</gene>
<dbReference type="AlphaFoldDB" id="A0A7J0FT59"/>
<proteinExistence type="predicted"/>
<dbReference type="EMBL" id="BJWL01000015">
    <property type="protein sequence ID" value="GFZ01754.1"/>
    <property type="molecule type" value="Genomic_DNA"/>
</dbReference>
<evidence type="ECO:0000256" key="1">
    <source>
        <dbReference type="SAM" id="MobiDB-lite"/>
    </source>
</evidence>
<evidence type="ECO:0000313" key="2">
    <source>
        <dbReference type="EMBL" id="GFZ01754.1"/>
    </source>
</evidence>
<feature type="region of interest" description="Disordered" evidence="1">
    <location>
        <begin position="42"/>
        <end position="61"/>
    </location>
</feature>